<dbReference type="EMBL" id="CP033920">
    <property type="protein sequence ID" value="AZA49678.1"/>
    <property type="molecule type" value="Genomic_DNA"/>
</dbReference>
<dbReference type="InterPro" id="IPR026444">
    <property type="entry name" value="Secre_tail"/>
</dbReference>
<evidence type="ECO:0000313" key="3">
    <source>
        <dbReference type="EMBL" id="AZA49678.1"/>
    </source>
</evidence>
<dbReference type="KEGG" id="ccau:EG346_16480"/>
<sequence length="168" mass="18741">MIFLIKILYIFAIQKIITMRKKITFLLFGLPVFGFAQSVIGNINSGAVSDTNFTHSVGEIYVIPTDPDQANSGTMGMYYQSVLKVLGVKELEKDHVKIYPNPTADFVHITLNSKSKIEDAEVYDTAGRLVLKAKLDSGKLDLRSLNSGVYMITFKNPDLQPIKIIKKP</sequence>
<feature type="domain" description="Secretion system C-terminal sorting" evidence="2">
    <location>
        <begin position="98"/>
        <end position="158"/>
    </location>
</feature>
<gene>
    <name evidence="3" type="ORF">EG346_16480</name>
</gene>
<dbReference type="NCBIfam" id="TIGR04183">
    <property type="entry name" value="Por_Secre_tail"/>
    <property type="match status" value="1"/>
</dbReference>
<evidence type="ECO:0000259" key="2">
    <source>
        <dbReference type="Pfam" id="PF18962"/>
    </source>
</evidence>
<evidence type="ECO:0000313" key="4">
    <source>
        <dbReference type="Proteomes" id="UP000273270"/>
    </source>
</evidence>
<dbReference type="Pfam" id="PF18962">
    <property type="entry name" value="Por_Secre_tail"/>
    <property type="match status" value="1"/>
</dbReference>
<keyword evidence="4" id="KW-1185">Reference proteome</keyword>
<protein>
    <submittedName>
        <fullName evidence="3">T9SS C-terminal target domain-containing protein</fullName>
    </submittedName>
</protein>
<name>A0A3G6M6G3_CHRCU</name>
<evidence type="ECO:0000256" key="1">
    <source>
        <dbReference type="ARBA" id="ARBA00022729"/>
    </source>
</evidence>
<organism evidence="3 4">
    <name type="scientific">Chryseobacterium carnipullorum</name>
    <dbReference type="NCBI Taxonomy" id="1124835"/>
    <lineage>
        <taxon>Bacteria</taxon>
        <taxon>Pseudomonadati</taxon>
        <taxon>Bacteroidota</taxon>
        <taxon>Flavobacteriia</taxon>
        <taxon>Flavobacteriales</taxon>
        <taxon>Weeksellaceae</taxon>
        <taxon>Chryseobacterium group</taxon>
        <taxon>Chryseobacterium</taxon>
    </lineage>
</organism>
<reference evidence="4" key="1">
    <citation type="submission" date="2018-11" db="EMBL/GenBank/DDBJ databases">
        <title>Proposal to divide the Flavobacteriaceae and reorganize its genera based on Amino Acid Identity values calculated from whole genome sequences.</title>
        <authorList>
            <person name="Nicholson A.C."/>
            <person name="Gulvik C.A."/>
            <person name="Whitney A.M."/>
            <person name="Humrighouse B.W."/>
            <person name="Bell M."/>
            <person name="Holmes B."/>
            <person name="Steigerwalt A.G."/>
            <person name="Villarma A."/>
            <person name="Sheth M."/>
            <person name="Batra D."/>
            <person name="Pryor J."/>
            <person name="Bernardet J.-F."/>
            <person name="Hugo C."/>
            <person name="Kampfer P."/>
            <person name="Newman J."/>
            <person name="McQuiston J.R."/>
        </authorList>
    </citation>
    <scope>NUCLEOTIDE SEQUENCE [LARGE SCALE GENOMIC DNA]</scope>
    <source>
        <strain evidence="4">G0188</strain>
    </source>
</reference>
<proteinExistence type="predicted"/>
<dbReference type="AlphaFoldDB" id="A0A3G6M6G3"/>
<keyword evidence="1" id="KW-0732">Signal</keyword>
<dbReference type="Proteomes" id="UP000273270">
    <property type="component" value="Chromosome"/>
</dbReference>
<accession>A0A3G6M6G3</accession>
<dbReference type="OrthoDB" id="1270026at2"/>